<name>A0A4U6BJ42_9BRAD</name>
<gene>
    <name evidence="4" type="ORF">YH63_001290</name>
</gene>
<evidence type="ECO:0000256" key="2">
    <source>
        <dbReference type="ARBA" id="ARBA00023002"/>
    </source>
</evidence>
<keyword evidence="1" id="KW-0500">Molybdenum</keyword>
<dbReference type="OrthoDB" id="8123321at2"/>
<dbReference type="GO" id="GO:0005506">
    <property type="term" value="F:iron ion binding"/>
    <property type="evidence" value="ECO:0007669"/>
    <property type="project" value="InterPro"/>
</dbReference>
<dbReference type="InterPro" id="IPR008274">
    <property type="entry name" value="AldOxase/xan_DH_MoCoBD1"/>
</dbReference>
<evidence type="ECO:0000259" key="3">
    <source>
        <dbReference type="SMART" id="SM01008"/>
    </source>
</evidence>
<dbReference type="GO" id="GO:0016491">
    <property type="term" value="F:oxidoreductase activity"/>
    <property type="evidence" value="ECO:0007669"/>
    <property type="project" value="UniProtKB-KW"/>
</dbReference>
<dbReference type="AlphaFoldDB" id="A0A4U6BJ42"/>
<dbReference type="Proteomes" id="UP000034832">
    <property type="component" value="Unassembled WGS sequence"/>
</dbReference>
<dbReference type="Pfam" id="PF20256">
    <property type="entry name" value="MoCoBD_2"/>
    <property type="match status" value="1"/>
</dbReference>
<dbReference type="InterPro" id="IPR016208">
    <property type="entry name" value="Ald_Oxase/xanthine_DH-like"/>
</dbReference>
<protein>
    <submittedName>
        <fullName evidence="4">Xanthine dehydrogenase family protein molybdopterin-binding subunit</fullName>
    </submittedName>
</protein>
<dbReference type="EMBL" id="LBIA02000001">
    <property type="protein sequence ID" value="TKT70162.1"/>
    <property type="molecule type" value="Genomic_DNA"/>
</dbReference>
<evidence type="ECO:0000256" key="1">
    <source>
        <dbReference type="ARBA" id="ARBA00022505"/>
    </source>
</evidence>
<dbReference type="Pfam" id="PF01315">
    <property type="entry name" value="Ald_Xan_dh_C"/>
    <property type="match status" value="1"/>
</dbReference>
<dbReference type="Gene3D" id="3.90.1170.50">
    <property type="entry name" value="Aldehyde oxidase/xanthine dehydrogenase, a/b hammerhead"/>
    <property type="match status" value="1"/>
</dbReference>
<dbReference type="STRING" id="211460.YH63_17580"/>
<dbReference type="RefSeq" id="WP_046829168.1">
    <property type="nucleotide sequence ID" value="NZ_LBIA02000001.1"/>
</dbReference>
<dbReference type="Gene3D" id="3.30.365.10">
    <property type="entry name" value="Aldehyde oxidase/xanthine dehydrogenase, molybdopterin binding domain"/>
    <property type="match status" value="4"/>
</dbReference>
<dbReference type="Pfam" id="PF02738">
    <property type="entry name" value="MoCoBD_1"/>
    <property type="match status" value="1"/>
</dbReference>
<sequence>MSADPSAFRFVSTNRRVREDRRFVVGRGNYVADIVREGTLHVAILPSQYPSARILSIDSSAALAMPGVHYVLTGEELAAAVDPLMNGLDTPNVKRYPLAVGQTRYAGEWVAAVVAETRAQAEDATEKLRVSYEPLPFVTDAEQALNPDSPPVHPAHGSNVLLDKTFVWGEVEKDFAESPRHLSFRVVWGRNSTVPIETFGVIASWDPWREILDVWASIQMPKYPDQIARALRIPANNVRVHQDVDVGGSYGVKRGIKHTVLVSHLSRRLGRPVRLIEDRLENMRGGDQHGPERIFDVDIAFNDQGIVKSMKMRALDNAGGYAGRAPFQLGKPIGAIVGPYKINSVQYRAQSVTSNKAVQEAVRGFGQSPTNYAIETAIDKVADAIGVDPVEVRRRNFIRKDEFPYLIPSGTRYDSGDYHTVVEKVLTHVDYVALQKERDRLRASGMLAGIGIAACLEPSGGNSSFEPLLNEKNTTTTWMDSCRINIDGVGFVTVTIHTTSAGQGHETLVATVVGEVLEIDPDSIRVVRPDSLASLPSNTPVGSRMAIMLGGAAFHAAQKLKSKFVKIAAHQFGCTEDEVGYSNGGVTATKSSDHLGWADLVSIAHRNFHLLPAGMEPGLETTHVMQVPTGDKLPENGRVQMYPCHSFEFHVVLIAIDPVLGKPDIRRYVIGHDCGTVINPHIVKGMTLGGIAHGIGAALLEEFVYDGEGQMLTQSFMDYLLPSSHEIPKVEIVHHCTPSPYTVFGQKGSGESGYLGAPAAISNAINDAVRSLDISFSKLPIRISAISDAVAAAKKNNQ</sequence>
<keyword evidence="2" id="KW-0560">Oxidoreductase</keyword>
<dbReference type="InterPro" id="IPR000674">
    <property type="entry name" value="Ald_Oxase/Xan_DH_a/b"/>
</dbReference>
<evidence type="ECO:0000313" key="4">
    <source>
        <dbReference type="EMBL" id="TKT70162.1"/>
    </source>
</evidence>
<reference evidence="4" key="1">
    <citation type="submission" date="2019-04" db="EMBL/GenBank/DDBJ databases">
        <title>Whole genome sequencing of cave bacteria.</title>
        <authorList>
            <person name="Gan H.M."/>
            <person name="Barton H."/>
            <person name="Savka M.A."/>
        </authorList>
    </citation>
    <scope>NUCLEOTIDE SEQUENCE [LARGE SCALE GENOMIC DNA]</scope>
    <source>
        <strain evidence="4">LC387</strain>
    </source>
</reference>
<proteinExistence type="predicted"/>
<dbReference type="SUPFAM" id="SSF54665">
    <property type="entry name" value="CO dehydrogenase molybdoprotein N-domain-like"/>
    <property type="match status" value="1"/>
</dbReference>
<dbReference type="SUPFAM" id="SSF56003">
    <property type="entry name" value="Molybdenum cofactor-binding domain"/>
    <property type="match status" value="1"/>
</dbReference>
<accession>A0A4U6BJ42</accession>
<dbReference type="SMART" id="SM01008">
    <property type="entry name" value="Ald_Xan_dh_C"/>
    <property type="match status" value="1"/>
</dbReference>
<keyword evidence="5" id="KW-1185">Reference proteome</keyword>
<evidence type="ECO:0000313" key="5">
    <source>
        <dbReference type="Proteomes" id="UP000034832"/>
    </source>
</evidence>
<dbReference type="InterPro" id="IPR046867">
    <property type="entry name" value="AldOxase/xan_DH_MoCoBD2"/>
</dbReference>
<organism evidence="4 5">
    <name type="scientific">Afipia massiliensis</name>
    <dbReference type="NCBI Taxonomy" id="211460"/>
    <lineage>
        <taxon>Bacteria</taxon>
        <taxon>Pseudomonadati</taxon>
        <taxon>Pseudomonadota</taxon>
        <taxon>Alphaproteobacteria</taxon>
        <taxon>Hyphomicrobiales</taxon>
        <taxon>Nitrobacteraceae</taxon>
        <taxon>Afipia</taxon>
    </lineage>
</organism>
<dbReference type="PANTHER" id="PTHR11908">
    <property type="entry name" value="XANTHINE DEHYDROGENASE"/>
    <property type="match status" value="1"/>
</dbReference>
<dbReference type="InterPro" id="IPR037165">
    <property type="entry name" value="AldOxase/xan_DH_Mopterin-bd_sf"/>
</dbReference>
<feature type="domain" description="Aldehyde oxidase/xanthine dehydrogenase a/b hammerhead" evidence="3">
    <location>
        <begin position="25"/>
        <end position="136"/>
    </location>
</feature>
<dbReference type="InterPro" id="IPR036856">
    <property type="entry name" value="Ald_Oxase/Xan_DH_a/b_sf"/>
</dbReference>
<dbReference type="PANTHER" id="PTHR11908:SF132">
    <property type="entry name" value="ALDEHYDE OXIDASE 1-RELATED"/>
    <property type="match status" value="1"/>
</dbReference>
<comment type="caution">
    <text evidence="4">The sequence shown here is derived from an EMBL/GenBank/DDBJ whole genome shotgun (WGS) entry which is preliminary data.</text>
</comment>